<evidence type="ECO:0000313" key="1">
    <source>
        <dbReference type="EMBL" id="ACD82115.1"/>
    </source>
</evidence>
<dbReference type="KEGG" id="min:Minf_0055"/>
<gene>
    <name evidence="1" type="ordered locus">Minf_0055</name>
</gene>
<name>B3DWX5_METI4</name>
<dbReference type="EMBL" id="CP000975">
    <property type="protein sequence ID" value="ACD82115.1"/>
    <property type="molecule type" value="Genomic_DNA"/>
</dbReference>
<organism evidence="1 2">
    <name type="scientific">Methylacidiphilum infernorum (isolate V4)</name>
    <name type="common">Methylokorus infernorum (strain V4)</name>
    <dbReference type="NCBI Taxonomy" id="481448"/>
    <lineage>
        <taxon>Bacteria</taxon>
        <taxon>Pseudomonadati</taxon>
        <taxon>Verrucomicrobiota</taxon>
        <taxon>Methylacidiphilae</taxon>
        <taxon>Methylacidiphilales</taxon>
        <taxon>Methylacidiphilaceae</taxon>
        <taxon>Methylacidiphilum (ex Ratnadevi et al. 2023)</taxon>
    </lineage>
</organism>
<dbReference type="HOGENOM" id="CLU_3170113_0_0_0"/>
<proteinExistence type="predicted"/>
<sequence>MKDALQFFEQRWKNGPNEPLKPIDVEMGKKIEPNWFQLRCFELMARV</sequence>
<accession>B3DWX5</accession>
<evidence type="ECO:0000313" key="2">
    <source>
        <dbReference type="Proteomes" id="UP000009149"/>
    </source>
</evidence>
<dbReference type="Proteomes" id="UP000009149">
    <property type="component" value="Chromosome"/>
</dbReference>
<dbReference type="AlphaFoldDB" id="B3DWX5"/>
<reference evidence="1 2" key="1">
    <citation type="journal article" date="2008" name="Biol. Direct">
        <title>Complete genome sequence of the extremely acidophilic methanotroph isolate V4, Methylacidiphilum infernorum, a representative of the bacterial phylum Verrucomicrobia.</title>
        <authorList>
            <person name="Hou S."/>
            <person name="Makarova K.S."/>
            <person name="Saw J.H."/>
            <person name="Senin P."/>
            <person name="Ly B.V."/>
            <person name="Zhou Z."/>
            <person name="Ren Y."/>
            <person name="Wang J."/>
            <person name="Galperin M.Y."/>
            <person name="Omelchenko M.V."/>
            <person name="Wolf Y.I."/>
            <person name="Yutin N."/>
            <person name="Koonin E.V."/>
            <person name="Stott M.B."/>
            <person name="Mountain B.W."/>
            <person name="Crowe M.A."/>
            <person name="Smirnova A.V."/>
            <person name="Dunfield P.F."/>
            <person name="Feng L."/>
            <person name="Wang L."/>
            <person name="Alam M."/>
        </authorList>
    </citation>
    <scope>NUCLEOTIDE SEQUENCE [LARGE SCALE GENOMIC DNA]</scope>
    <source>
        <strain evidence="2">Isolate V4</strain>
    </source>
</reference>
<protein>
    <submittedName>
        <fullName evidence="1">Uncharacterized protein</fullName>
    </submittedName>
</protein>